<feature type="region of interest" description="Disordered" evidence="1">
    <location>
        <begin position="28"/>
        <end position="96"/>
    </location>
</feature>
<evidence type="ECO:0000313" key="3">
    <source>
        <dbReference type="Proteomes" id="UP000016936"/>
    </source>
</evidence>
<evidence type="ECO:0000256" key="1">
    <source>
        <dbReference type="SAM" id="MobiDB-lite"/>
    </source>
</evidence>
<accession>M2UWB6</accession>
<reference evidence="2 3" key="1">
    <citation type="journal article" date="2012" name="PLoS Pathog.">
        <title>Diverse lifestyles and strategies of plant pathogenesis encoded in the genomes of eighteen Dothideomycetes fungi.</title>
        <authorList>
            <person name="Ohm R.A."/>
            <person name="Feau N."/>
            <person name="Henrissat B."/>
            <person name="Schoch C.L."/>
            <person name="Horwitz B.A."/>
            <person name="Barry K.W."/>
            <person name="Condon B.J."/>
            <person name="Copeland A.C."/>
            <person name="Dhillon B."/>
            <person name="Glaser F."/>
            <person name="Hesse C.N."/>
            <person name="Kosti I."/>
            <person name="LaButti K."/>
            <person name="Lindquist E.A."/>
            <person name="Lucas S."/>
            <person name="Salamov A.A."/>
            <person name="Bradshaw R.E."/>
            <person name="Ciuffetti L."/>
            <person name="Hamelin R.C."/>
            <person name="Kema G.H.J."/>
            <person name="Lawrence C."/>
            <person name="Scott J.A."/>
            <person name="Spatafora J.W."/>
            <person name="Turgeon B.G."/>
            <person name="de Wit P.J.G.M."/>
            <person name="Zhong S."/>
            <person name="Goodwin S.B."/>
            <person name="Grigoriev I.V."/>
        </authorList>
    </citation>
    <scope>NUCLEOTIDE SEQUENCE [LARGE SCALE GENOMIC DNA]</scope>
    <source>
        <strain evidence="3">C5 / ATCC 48332 / race O</strain>
    </source>
</reference>
<gene>
    <name evidence="2" type="ORF">COCHEDRAFT_1021054</name>
</gene>
<dbReference type="AlphaFoldDB" id="M2UWB6"/>
<evidence type="ECO:0000313" key="2">
    <source>
        <dbReference type="EMBL" id="EMD92107.1"/>
    </source>
</evidence>
<sequence>MAEFNLADNYNSTDHLFLLLHQMSFPLIPLPSGLKPQAPNQPTPTHGPFPPGRSFLLVEHEEQIRTRKKEKKAVQHQRTSGPAHGCKNKGEEEDTQ</sequence>
<proteinExistence type="predicted"/>
<reference evidence="3" key="2">
    <citation type="journal article" date="2013" name="PLoS Genet.">
        <title>Comparative genome structure, secondary metabolite, and effector coding capacity across Cochliobolus pathogens.</title>
        <authorList>
            <person name="Condon B.J."/>
            <person name="Leng Y."/>
            <person name="Wu D."/>
            <person name="Bushley K.E."/>
            <person name="Ohm R.A."/>
            <person name="Otillar R."/>
            <person name="Martin J."/>
            <person name="Schackwitz W."/>
            <person name="Grimwood J."/>
            <person name="MohdZainudin N."/>
            <person name="Xue C."/>
            <person name="Wang R."/>
            <person name="Manning V.A."/>
            <person name="Dhillon B."/>
            <person name="Tu Z.J."/>
            <person name="Steffenson B.J."/>
            <person name="Salamov A."/>
            <person name="Sun H."/>
            <person name="Lowry S."/>
            <person name="LaButti K."/>
            <person name="Han J."/>
            <person name="Copeland A."/>
            <person name="Lindquist E."/>
            <person name="Barry K."/>
            <person name="Schmutz J."/>
            <person name="Baker S.E."/>
            <person name="Ciuffetti L.M."/>
            <person name="Grigoriev I.V."/>
            <person name="Zhong S."/>
            <person name="Turgeon B.G."/>
        </authorList>
    </citation>
    <scope>NUCLEOTIDE SEQUENCE [LARGE SCALE GENOMIC DNA]</scope>
    <source>
        <strain evidence="3">C5 / ATCC 48332 / race O</strain>
    </source>
</reference>
<dbReference type="Proteomes" id="UP000016936">
    <property type="component" value="Unassembled WGS sequence"/>
</dbReference>
<feature type="compositionally biased region" description="Basic residues" evidence="1">
    <location>
        <begin position="66"/>
        <end position="75"/>
    </location>
</feature>
<dbReference type="HOGENOM" id="CLU_2359550_0_0_1"/>
<organism evidence="2 3">
    <name type="scientific">Cochliobolus heterostrophus (strain C5 / ATCC 48332 / race O)</name>
    <name type="common">Southern corn leaf blight fungus</name>
    <name type="synonym">Bipolaris maydis</name>
    <dbReference type="NCBI Taxonomy" id="701091"/>
    <lineage>
        <taxon>Eukaryota</taxon>
        <taxon>Fungi</taxon>
        <taxon>Dikarya</taxon>
        <taxon>Ascomycota</taxon>
        <taxon>Pezizomycotina</taxon>
        <taxon>Dothideomycetes</taxon>
        <taxon>Pleosporomycetidae</taxon>
        <taxon>Pleosporales</taxon>
        <taxon>Pleosporineae</taxon>
        <taxon>Pleosporaceae</taxon>
        <taxon>Bipolaris</taxon>
    </lineage>
</organism>
<protein>
    <submittedName>
        <fullName evidence="2">Uncharacterized protein</fullName>
    </submittedName>
</protein>
<dbReference type="EMBL" id="KB445575">
    <property type="protein sequence ID" value="EMD92107.1"/>
    <property type="molecule type" value="Genomic_DNA"/>
</dbReference>
<name>M2UWB6_COCH5</name>
<feature type="compositionally biased region" description="Pro residues" evidence="1">
    <location>
        <begin position="39"/>
        <end position="51"/>
    </location>
</feature>
<keyword evidence="3" id="KW-1185">Reference proteome</keyword>